<dbReference type="PANTHER" id="PTHR36406:SF2">
    <property type="entry name" value="MEDIATOR OF RNA POLYMERASE II TRANSCRIPTION SUBUNIT 30"/>
    <property type="match status" value="1"/>
</dbReference>
<dbReference type="OMA" id="TWQSPCA"/>
<dbReference type="GO" id="GO:0016592">
    <property type="term" value="C:mediator complex"/>
    <property type="evidence" value="ECO:0007669"/>
    <property type="project" value="InterPro"/>
</dbReference>
<dbReference type="STRING" id="88036.D8SBU5"/>
<dbReference type="eggNOG" id="ENOG502RY8Y">
    <property type="taxonomic scope" value="Eukaryota"/>
</dbReference>
<name>D8SBU5_SELML</name>
<dbReference type="EMBL" id="GL377611">
    <property type="protein sequence ID" value="EFJ18067.1"/>
    <property type="molecule type" value="Genomic_DNA"/>
</dbReference>
<dbReference type="InterPro" id="IPR034568">
    <property type="entry name" value="MED30"/>
</dbReference>
<dbReference type="AlphaFoldDB" id="D8SBU5"/>
<reference evidence="2 3" key="1">
    <citation type="journal article" date="2011" name="Science">
        <title>The Selaginella genome identifies genetic changes associated with the evolution of vascular plants.</title>
        <authorList>
            <person name="Banks J.A."/>
            <person name="Nishiyama T."/>
            <person name="Hasebe M."/>
            <person name="Bowman J.L."/>
            <person name="Gribskov M."/>
            <person name="dePamphilis C."/>
            <person name="Albert V.A."/>
            <person name="Aono N."/>
            <person name="Aoyama T."/>
            <person name="Ambrose B.A."/>
            <person name="Ashton N.W."/>
            <person name="Axtell M.J."/>
            <person name="Barker E."/>
            <person name="Barker M.S."/>
            <person name="Bennetzen J.L."/>
            <person name="Bonawitz N.D."/>
            <person name="Chapple C."/>
            <person name="Cheng C."/>
            <person name="Correa L.G."/>
            <person name="Dacre M."/>
            <person name="DeBarry J."/>
            <person name="Dreyer I."/>
            <person name="Elias M."/>
            <person name="Engstrom E.M."/>
            <person name="Estelle M."/>
            <person name="Feng L."/>
            <person name="Finet C."/>
            <person name="Floyd S.K."/>
            <person name="Frommer W.B."/>
            <person name="Fujita T."/>
            <person name="Gramzow L."/>
            <person name="Gutensohn M."/>
            <person name="Harholt J."/>
            <person name="Hattori M."/>
            <person name="Heyl A."/>
            <person name="Hirai T."/>
            <person name="Hiwatashi Y."/>
            <person name="Ishikawa M."/>
            <person name="Iwata M."/>
            <person name="Karol K.G."/>
            <person name="Koehler B."/>
            <person name="Kolukisaoglu U."/>
            <person name="Kubo M."/>
            <person name="Kurata T."/>
            <person name="Lalonde S."/>
            <person name="Li K."/>
            <person name="Li Y."/>
            <person name="Litt A."/>
            <person name="Lyons E."/>
            <person name="Manning G."/>
            <person name="Maruyama T."/>
            <person name="Michael T.P."/>
            <person name="Mikami K."/>
            <person name="Miyazaki S."/>
            <person name="Morinaga S."/>
            <person name="Murata T."/>
            <person name="Mueller-Roeber B."/>
            <person name="Nelson D.R."/>
            <person name="Obara M."/>
            <person name="Oguri Y."/>
            <person name="Olmstead R.G."/>
            <person name="Onodera N."/>
            <person name="Petersen B.L."/>
            <person name="Pils B."/>
            <person name="Prigge M."/>
            <person name="Rensing S.A."/>
            <person name="Riano-Pachon D.M."/>
            <person name="Roberts A.W."/>
            <person name="Sato Y."/>
            <person name="Scheller H.V."/>
            <person name="Schulz B."/>
            <person name="Schulz C."/>
            <person name="Shakirov E.V."/>
            <person name="Shibagaki N."/>
            <person name="Shinohara N."/>
            <person name="Shippen D.E."/>
            <person name="Soerensen I."/>
            <person name="Sotooka R."/>
            <person name="Sugimoto N."/>
            <person name="Sugita M."/>
            <person name="Sumikawa N."/>
            <person name="Tanurdzic M."/>
            <person name="Theissen G."/>
            <person name="Ulvskov P."/>
            <person name="Wakazuki S."/>
            <person name="Weng J.K."/>
            <person name="Willats W.W."/>
            <person name="Wipf D."/>
            <person name="Wolf P.G."/>
            <person name="Yang L."/>
            <person name="Zimmer A.D."/>
            <person name="Zhu Q."/>
            <person name="Mitros T."/>
            <person name="Hellsten U."/>
            <person name="Loque D."/>
            <person name="Otillar R."/>
            <person name="Salamov A."/>
            <person name="Schmutz J."/>
            <person name="Shapiro H."/>
            <person name="Lindquist E."/>
            <person name="Lucas S."/>
            <person name="Rokhsar D."/>
            <person name="Grigoriev I.V."/>
        </authorList>
    </citation>
    <scope>NUCLEOTIDE SEQUENCE [LARGE SCALE GENOMIC DNA]</scope>
</reference>
<dbReference type="FunCoup" id="D8SBU5">
    <property type="interactions" value="298"/>
</dbReference>
<feature type="coiled-coil region" evidence="1">
    <location>
        <begin position="92"/>
        <end position="119"/>
    </location>
</feature>
<keyword evidence="1" id="KW-0175">Coiled coil</keyword>
<sequence length="143" mass="16021">MEETKLEVMAIEGQKQLEIAVQSAHQILNSLNEVLSNPALWEGGGKEEAGWAAVDDARQKYKAATTALRGIVAAIFNHPQMTSLDVDSTVEKAVDQAEIDRLQKQTVELREEIVRKNDVLKQLITQMRELVRDISMWQTPPPS</sequence>
<dbReference type="PANTHER" id="PTHR36406">
    <property type="entry name" value="MEDIATOR OF RNA POLYMERASE II TRANSCRIPTION SUBUNIT 30"/>
    <property type="match status" value="1"/>
</dbReference>
<keyword evidence="3" id="KW-1185">Reference proteome</keyword>
<evidence type="ECO:0000313" key="3">
    <source>
        <dbReference type="Proteomes" id="UP000001514"/>
    </source>
</evidence>
<evidence type="ECO:0000256" key="1">
    <source>
        <dbReference type="SAM" id="Coils"/>
    </source>
</evidence>
<dbReference type="Proteomes" id="UP000001514">
    <property type="component" value="Unassembled WGS sequence"/>
</dbReference>
<gene>
    <name evidence="2" type="ORF">SELMODRAFT_420385</name>
</gene>
<protein>
    <recommendedName>
        <fullName evidence="4">Mediator of RNA polymerase II transcription subunit 30</fullName>
    </recommendedName>
</protein>
<evidence type="ECO:0008006" key="4">
    <source>
        <dbReference type="Google" id="ProtNLM"/>
    </source>
</evidence>
<dbReference type="HOGENOM" id="CLU_130098_0_0_1"/>
<dbReference type="Gramene" id="EFJ18067">
    <property type="protein sequence ID" value="EFJ18067"/>
    <property type="gene ID" value="SELMODRAFT_420385"/>
</dbReference>
<organism evidence="3">
    <name type="scientific">Selaginella moellendorffii</name>
    <name type="common">Spikemoss</name>
    <dbReference type="NCBI Taxonomy" id="88036"/>
    <lineage>
        <taxon>Eukaryota</taxon>
        <taxon>Viridiplantae</taxon>
        <taxon>Streptophyta</taxon>
        <taxon>Embryophyta</taxon>
        <taxon>Tracheophyta</taxon>
        <taxon>Lycopodiopsida</taxon>
        <taxon>Selaginellales</taxon>
        <taxon>Selaginellaceae</taxon>
        <taxon>Selaginella</taxon>
    </lineage>
</organism>
<dbReference type="OrthoDB" id="532289at2759"/>
<dbReference type="InParanoid" id="D8SBU5"/>
<evidence type="ECO:0000313" key="2">
    <source>
        <dbReference type="EMBL" id="EFJ18067.1"/>
    </source>
</evidence>
<dbReference type="KEGG" id="smo:SELMODRAFT_420385"/>
<accession>D8SBU5</accession>
<proteinExistence type="predicted"/>